<dbReference type="GO" id="GO:0016853">
    <property type="term" value="F:isomerase activity"/>
    <property type="evidence" value="ECO:0007669"/>
    <property type="project" value="UniProtKB-KW"/>
</dbReference>
<accession>A0A699Z417</accession>
<keyword evidence="1" id="KW-0479">Metal-binding</keyword>
<organism evidence="4 5">
    <name type="scientific">Haematococcus lacustris</name>
    <name type="common">Green alga</name>
    <name type="synonym">Haematococcus pluvialis</name>
    <dbReference type="NCBI Taxonomy" id="44745"/>
    <lineage>
        <taxon>Eukaryota</taxon>
        <taxon>Viridiplantae</taxon>
        <taxon>Chlorophyta</taxon>
        <taxon>core chlorophytes</taxon>
        <taxon>Chlorophyceae</taxon>
        <taxon>CS clade</taxon>
        <taxon>Chlamydomonadales</taxon>
        <taxon>Haematococcaceae</taxon>
        <taxon>Haematococcus</taxon>
    </lineage>
</organism>
<sequence>MLAALIKPIAAICRRAHIGPARCLSDTLALSPNPVEVKLRRAAKRLDISYSDGSTFSLPAELLRVLSPSAESTRKDAQGLARVVSGRRHVGILSVEPVGSYALRICFDDLHQAGIYSWAYLYDLGARKVGCRGAAAQG</sequence>
<dbReference type="EMBL" id="BLLF01000293">
    <property type="protein sequence ID" value="GFH10182.1"/>
    <property type="molecule type" value="Genomic_DNA"/>
</dbReference>
<evidence type="ECO:0000256" key="2">
    <source>
        <dbReference type="ARBA" id="ARBA00023004"/>
    </source>
</evidence>
<dbReference type="InterPro" id="IPR010376">
    <property type="entry name" value="GBBH-like_N"/>
</dbReference>
<dbReference type="AlphaFoldDB" id="A0A699Z417"/>
<dbReference type="Pfam" id="PF06155">
    <property type="entry name" value="GBBH-like_N"/>
    <property type="match status" value="1"/>
</dbReference>
<feature type="domain" description="Gamma-butyrobetaine hydroxylase-like N-terminal" evidence="3">
    <location>
        <begin position="38"/>
        <end position="122"/>
    </location>
</feature>
<keyword evidence="5" id="KW-1185">Reference proteome</keyword>
<keyword evidence="4" id="KW-0413">Isomerase</keyword>
<evidence type="ECO:0000259" key="3">
    <source>
        <dbReference type="Pfam" id="PF06155"/>
    </source>
</evidence>
<dbReference type="Gene3D" id="3.30.2020.30">
    <property type="match status" value="1"/>
</dbReference>
<dbReference type="InterPro" id="IPR038492">
    <property type="entry name" value="GBBH-like_N_sf"/>
</dbReference>
<keyword evidence="2" id="KW-0408">Iron</keyword>
<evidence type="ECO:0000313" key="4">
    <source>
        <dbReference type="EMBL" id="GFH10182.1"/>
    </source>
</evidence>
<dbReference type="PANTHER" id="PTHR35303:SF5">
    <property type="entry name" value="OS02G0197800 PROTEIN"/>
    <property type="match status" value="1"/>
</dbReference>
<reference evidence="4 5" key="1">
    <citation type="submission" date="2020-02" db="EMBL/GenBank/DDBJ databases">
        <title>Draft genome sequence of Haematococcus lacustris strain NIES-144.</title>
        <authorList>
            <person name="Morimoto D."/>
            <person name="Nakagawa S."/>
            <person name="Yoshida T."/>
            <person name="Sawayama S."/>
        </authorList>
    </citation>
    <scope>NUCLEOTIDE SEQUENCE [LARGE SCALE GENOMIC DNA]</scope>
    <source>
        <strain evidence="4 5">NIES-144</strain>
    </source>
</reference>
<evidence type="ECO:0000313" key="5">
    <source>
        <dbReference type="Proteomes" id="UP000485058"/>
    </source>
</evidence>
<evidence type="ECO:0000256" key="1">
    <source>
        <dbReference type="ARBA" id="ARBA00022723"/>
    </source>
</evidence>
<gene>
    <name evidence="4" type="ORF">HaLaN_05451</name>
</gene>
<dbReference type="Proteomes" id="UP000485058">
    <property type="component" value="Unassembled WGS sequence"/>
</dbReference>
<dbReference type="PANTHER" id="PTHR35303">
    <property type="entry name" value="OS02G0197800 PROTEIN"/>
    <property type="match status" value="1"/>
</dbReference>
<dbReference type="GO" id="GO:0046872">
    <property type="term" value="F:metal ion binding"/>
    <property type="evidence" value="ECO:0007669"/>
    <property type="project" value="UniProtKB-KW"/>
</dbReference>
<protein>
    <submittedName>
        <fullName evidence="4">Phosphoribosylformimino-5-aminoimidazole carboxamide ribotide isomerase</fullName>
    </submittedName>
</protein>
<comment type="caution">
    <text evidence="4">The sequence shown here is derived from an EMBL/GenBank/DDBJ whole genome shotgun (WGS) entry which is preliminary data.</text>
</comment>
<proteinExistence type="predicted"/>
<name>A0A699Z417_HAELA</name>